<proteinExistence type="predicted"/>
<feature type="coiled-coil region" evidence="1">
    <location>
        <begin position="44"/>
        <end position="83"/>
    </location>
</feature>
<dbReference type="AlphaFoldDB" id="A0A1Y5F5D7"/>
<name>A0A1Y5F5D7_9BACT</name>
<protein>
    <submittedName>
        <fullName evidence="2">Uncharacterized protein</fullName>
    </submittedName>
</protein>
<dbReference type="Proteomes" id="UP000196531">
    <property type="component" value="Unassembled WGS sequence"/>
</dbReference>
<evidence type="ECO:0000313" key="2">
    <source>
        <dbReference type="EMBL" id="OUR95709.1"/>
    </source>
</evidence>
<evidence type="ECO:0000313" key="3">
    <source>
        <dbReference type="Proteomes" id="UP000196531"/>
    </source>
</evidence>
<evidence type="ECO:0000256" key="1">
    <source>
        <dbReference type="SAM" id="Coils"/>
    </source>
</evidence>
<sequence>MSSLFREMMPDNLMELAFTGGLTMSISFLSLKAIKYYRNQGLSVKEIEEQYKKVIKEKEKMIKDKELELLRKLQDIKAHYEEELQENTISDEAQSYLRTI</sequence>
<gene>
    <name evidence="2" type="ORF">A9Q84_14505</name>
</gene>
<dbReference type="EMBL" id="MAAO01000007">
    <property type="protein sequence ID" value="OUR95709.1"/>
    <property type="molecule type" value="Genomic_DNA"/>
</dbReference>
<organism evidence="2 3">
    <name type="scientific">Halobacteriovorax marinus</name>
    <dbReference type="NCBI Taxonomy" id="97084"/>
    <lineage>
        <taxon>Bacteria</taxon>
        <taxon>Pseudomonadati</taxon>
        <taxon>Bdellovibrionota</taxon>
        <taxon>Bacteriovoracia</taxon>
        <taxon>Bacteriovoracales</taxon>
        <taxon>Halobacteriovoraceae</taxon>
        <taxon>Halobacteriovorax</taxon>
    </lineage>
</organism>
<reference evidence="3" key="1">
    <citation type="journal article" date="2017" name="Proc. Natl. Acad. Sci. U.S.A.">
        <title>Simulation of Deepwater Horizon oil plume reveals substrate specialization within a complex community of hydrocarbon-degraders.</title>
        <authorList>
            <person name="Hu P."/>
            <person name="Dubinsky E.A."/>
            <person name="Probst A.J."/>
            <person name="Wang J."/>
            <person name="Sieber C.M.K."/>
            <person name="Tom L.M."/>
            <person name="Gardinali P."/>
            <person name="Banfield J.F."/>
            <person name="Atlas R.M."/>
            <person name="Andersen G.L."/>
        </authorList>
    </citation>
    <scope>NUCLEOTIDE SEQUENCE [LARGE SCALE GENOMIC DNA]</scope>
</reference>
<keyword evidence="1" id="KW-0175">Coiled coil</keyword>
<accession>A0A1Y5F5D7</accession>
<comment type="caution">
    <text evidence="2">The sequence shown here is derived from an EMBL/GenBank/DDBJ whole genome shotgun (WGS) entry which is preliminary data.</text>
</comment>